<dbReference type="PANTHER" id="PTHR33124:SF64">
    <property type="entry name" value="BHLH DOMAIN-CONTAINING PROTEIN"/>
    <property type="match status" value="1"/>
</dbReference>
<accession>A0ABD2SLC4</accession>
<evidence type="ECO:0000256" key="3">
    <source>
        <dbReference type="SAM" id="MobiDB-lite"/>
    </source>
</evidence>
<dbReference type="Proteomes" id="UP001627284">
    <property type="component" value="Unassembled WGS sequence"/>
</dbReference>
<evidence type="ECO:0000256" key="1">
    <source>
        <dbReference type="ARBA" id="ARBA00023015"/>
    </source>
</evidence>
<feature type="non-terminal residue" evidence="4">
    <location>
        <position position="1"/>
    </location>
</feature>
<feature type="compositionally biased region" description="Polar residues" evidence="3">
    <location>
        <begin position="38"/>
        <end position="50"/>
    </location>
</feature>
<feature type="region of interest" description="Disordered" evidence="3">
    <location>
        <begin position="1"/>
        <end position="50"/>
    </location>
</feature>
<dbReference type="EMBL" id="JBJKTR010000014">
    <property type="protein sequence ID" value="KAL3344612.1"/>
    <property type="molecule type" value="Genomic_DNA"/>
</dbReference>
<dbReference type="AlphaFoldDB" id="A0ABD2SLC4"/>
<evidence type="ECO:0000313" key="4">
    <source>
        <dbReference type="EMBL" id="KAL3344612.1"/>
    </source>
</evidence>
<reference evidence="4 5" key="1">
    <citation type="submission" date="2024-05" db="EMBL/GenBank/DDBJ databases">
        <title>De novo assembly of an allotetraploid wild potato.</title>
        <authorList>
            <person name="Hosaka A.J."/>
        </authorList>
    </citation>
    <scope>NUCLEOTIDE SEQUENCE [LARGE SCALE GENOMIC DNA]</scope>
    <source>
        <tissue evidence="4">Young leaves</tissue>
    </source>
</reference>
<evidence type="ECO:0008006" key="6">
    <source>
        <dbReference type="Google" id="ProtNLM"/>
    </source>
</evidence>
<evidence type="ECO:0000313" key="5">
    <source>
        <dbReference type="Proteomes" id="UP001627284"/>
    </source>
</evidence>
<dbReference type="PANTHER" id="PTHR33124">
    <property type="entry name" value="TRANSCRIPTION FACTOR IBH1-LIKE 1"/>
    <property type="match status" value="1"/>
</dbReference>
<protein>
    <recommendedName>
        <fullName evidence="6">Transcription factor</fullName>
    </recommendedName>
</protein>
<comment type="caution">
    <text evidence="4">The sequence shown here is derived from an EMBL/GenBank/DDBJ whole genome shotgun (WGS) entry which is preliminary data.</text>
</comment>
<dbReference type="InterPro" id="IPR044660">
    <property type="entry name" value="IBH1-like"/>
</dbReference>
<name>A0ABD2SLC4_9SOLN</name>
<gene>
    <name evidence="4" type="ORF">AABB24_023849</name>
</gene>
<proteinExistence type="predicted"/>
<keyword evidence="5" id="KW-1185">Reference proteome</keyword>
<sequence>KLHFSRHQMGSQPKNSNSLRLRRSRRNSSNEKRPKNGVDNNSTSAAGDDNSISISEKLEALKQLLPVNNGELKADQLFKETAGYIVLLRTQIFVLQKLLDFCDDASVAEVWRWGVCVIVSDFT</sequence>
<keyword evidence="1" id="KW-0805">Transcription regulation</keyword>
<keyword evidence="2" id="KW-0804">Transcription</keyword>
<organism evidence="4 5">
    <name type="scientific">Solanum stoloniferum</name>
    <dbReference type="NCBI Taxonomy" id="62892"/>
    <lineage>
        <taxon>Eukaryota</taxon>
        <taxon>Viridiplantae</taxon>
        <taxon>Streptophyta</taxon>
        <taxon>Embryophyta</taxon>
        <taxon>Tracheophyta</taxon>
        <taxon>Spermatophyta</taxon>
        <taxon>Magnoliopsida</taxon>
        <taxon>eudicotyledons</taxon>
        <taxon>Gunneridae</taxon>
        <taxon>Pentapetalae</taxon>
        <taxon>asterids</taxon>
        <taxon>lamiids</taxon>
        <taxon>Solanales</taxon>
        <taxon>Solanaceae</taxon>
        <taxon>Solanoideae</taxon>
        <taxon>Solaneae</taxon>
        <taxon>Solanum</taxon>
    </lineage>
</organism>
<evidence type="ECO:0000256" key="2">
    <source>
        <dbReference type="ARBA" id="ARBA00023163"/>
    </source>
</evidence>